<feature type="domain" description="Pyruvate/ketoisovalerate oxidoreductase catalytic" evidence="2">
    <location>
        <begin position="13"/>
        <end position="191"/>
    </location>
</feature>
<feature type="domain" description="Pyruvate flavodoxin/ferredoxin oxidoreductase pyrimidine binding" evidence="3">
    <location>
        <begin position="226"/>
        <end position="468"/>
    </location>
</feature>
<protein>
    <recommendedName>
        <fullName evidence="7">2-oxoacid:acceptor oxidoreductase subunit alpha</fullName>
    </recommendedName>
</protein>
<dbReference type="AlphaFoldDB" id="A0A1G2PNU6"/>
<dbReference type="STRING" id="1802363.A2682_01830"/>
<reference evidence="5 6" key="1">
    <citation type="journal article" date="2016" name="Nat. Commun.">
        <title>Thousands of microbial genomes shed light on interconnected biogeochemical processes in an aquifer system.</title>
        <authorList>
            <person name="Anantharaman K."/>
            <person name="Brown C.T."/>
            <person name="Hug L.A."/>
            <person name="Sharon I."/>
            <person name="Castelle C.J."/>
            <person name="Probst A.J."/>
            <person name="Thomas B.C."/>
            <person name="Singh A."/>
            <person name="Wilkins M.J."/>
            <person name="Karaoz U."/>
            <person name="Brodie E.L."/>
            <person name="Williams K.H."/>
            <person name="Hubbard S.S."/>
            <person name="Banfield J.F."/>
        </authorList>
    </citation>
    <scope>NUCLEOTIDE SEQUENCE [LARGE SCALE GENOMIC DNA]</scope>
    <source>
        <strain evidence="6">RIFCSPHIGHO2_01_FULL_58_15</strain>
    </source>
</reference>
<dbReference type="NCBIfam" id="TIGR03710">
    <property type="entry name" value="OAFO_sf"/>
    <property type="match status" value="1"/>
</dbReference>
<dbReference type="Gene3D" id="3.40.50.920">
    <property type="match status" value="1"/>
</dbReference>
<keyword evidence="1" id="KW-0560">Oxidoreductase</keyword>
<name>A0A1G2PNU6_TERXR</name>
<dbReference type="InterPro" id="IPR050722">
    <property type="entry name" value="Pyruvate:ferred/Flavod_OxRd"/>
</dbReference>
<evidence type="ECO:0008006" key="7">
    <source>
        <dbReference type="Google" id="ProtNLM"/>
    </source>
</evidence>
<dbReference type="GO" id="GO:0006979">
    <property type="term" value="P:response to oxidative stress"/>
    <property type="evidence" value="ECO:0007669"/>
    <property type="project" value="TreeGrafter"/>
</dbReference>
<dbReference type="InterPro" id="IPR033412">
    <property type="entry name" value="PFOR_II"/>
</dbReference>
<dbReference type="Proteomes" id="UP000178690">
    <property type="component" value="Unassembled WGS sequence"/>
</dbReference>
<dbReference type="InterPro" id="IPR009014">
    <property type="entry name" value="Transketo_C/PFOR_II"/>
</dbReference>
<evidence type="ECO:0000256" key="1">
    <source>
        <dbReference type="ARBA" id="ARBA00023002"/>
    </source>
</evidence>
<gene>
    <name evidence="5" type="ORF">A2682_01830</name>
</gene>
<dbReference type="Gene3D" id="3.40.920.10">
    <property type="entry name" value="Pyruvate-ferredoxin oxidoreductase, PFOR, domain III"/>
    <property type="match status" value="1"/>
</dbReference>
<proteinExistence type="predicted"/>
<dbReference type="Pfam" id="PF01558">
    <property type="entry name" value="POR"/>
    <property type="match status" value="1"/>
</dbReference>
<dbReference type="Pfam" id="PF17147">
    <property type="entry name" value="PFOR_II"/>
    <property type="match status" value="1"/>
</dbReference>
<evidence type="ECO:0000259" key="4">
    <source>
        <dbReference type="Pfam" id="PF17147"/>
    </source>
</evidence>
<feature type="domain" description="Pyruvate:ferredoxin oxidoreductase core" evidence="4">
    <location>
        <begin position="498"/>
        <end position="563"/>
    </location>
</feature>
<dbReference type="InterPro" id="IPR002880">
    <property type="entry name" value="Pyrv_Fd/Flavodoxin_OxRdtase_N"/>
</dbReference>
<evidence type="ECO:0000313" key="5">
    <source>
        <dbReference type="EMBL" id="OHA49987.1"/>
    </source>
</evidence>
<dbReference type="FunFam" id="3.40.50.970:FF:000022">
    <property type="entry name" value="2-oxoglutarate ferredoxin oxidoreductase alpha subunit"/>
    <property type="match status" value="1"/>
</dbReference>
<dbReference type="InterPro" id="IPR019752">
    <property type="entry name" value="Pyrv/ketoisovalerate_OxRed_cat"/>
</dbReference>
<dbReference type="InterPro" id="IPR029061">
    <property type="entry name" value="THDP-binding"/>
</dbReference>
<evidence type="ECO:0000259" key="3">
    <source>
        <dbReference type="Pfam" id="PF01855"/>
    </source>
</evidence>
<accession>A0A1G2PNU6</accession>
<sequence>MREPLMVCVAGRAGDGSYSTASVFAKTLQRLGYYVHEQRDVLSNIKGKPSAFLIVVGPRQVFGVRDATDILIAFDGESFREHIGDVRAGGTVIVDCSQHNPSPRGQPIHLTADEGQDLRTRRITLFSLPMAEMAREIVRDPIMRNMIGLGVLASAMGVPRRAVADFIEKQFGQKKRGAEIVLQNLQCFDAGQRFAREHDAKAAQQFRARHNPGRLYLLGDEAIALGALAGGCRFFAGYPITPASEIFEYMMDHMREFGGAAVQATSELEAIQLIEGAAYAGARAMTATSGPGFSLMQEAISGSGTAETPIVITLIQRGGPGTGLPTRTAQEDLLEAVFGGHGEFPRIVISPATPEECFLFGAEAFNLAERYQCLVILFSEQCVGQGRFTVPALPIDSVRVDRGKRVTLQEARAIADRGGRYQRYAVTDDGISPRAFPGTPGITVFVNSNEHDVEGYSIEDPQTRIVQVDKRQRKIATMLREDLLPASLVTGSRHSRIGFVGYGGMYGPISDAMATLARDHGIATKFLRLRTLWPFPADEVRRFADSCDLTFVVEQNRTGQLRRLIQMEAIGPSGKLRSILRYDGMPFRQRGIVEAAREEVAS</sequence>
<dbReference type="SUPFAM" id="SSF53323">
    <property type="entry name" value="Pyruvate-ferredoxin oxidoreductase, PFOR, domain III"/>
    <property type="match status" value="1"/>
</dbReference>
<evidence type="ECO:0000259" key="2">
    <source>
        <dbReference type="Pfam" id="PF01558"/>
    </source>
</evidence>
<dbReference type="Pfam" id="PF01855">
    <property type="entry name" value="POR_N"/>
    <property type="match status" value="1"/>
</dbReference>
<dbReference type="InterPro" id="IPR002869">
    <property type="entry name" value="Pyrv_flavodox_OxRed_cen"/>
</dbReference>
<evidence type="ECO:0000313" key="6">
    <source>
        <dbReference type="Proteomes" id="UP000178690"/>
    </source>
</evidence>
<dbReference type="SUPFAM" id="SSF52518">
    <property type="entry name" value="Thiamin diphosphate-binding fold (THDP-binding)"/>
    <property type="match status" value="1"/>
</dbReference>
<dbReference type="PANTHER" id="PTHR32154:SF20">
    <property type="entry name" value="2-OXOGLUTARATE OXIDOREDUCTASE SUBUNIT KORA"/>
    <property type="match status" value="1"/>
</dbReference>
<dbReference type="GO" id="GO:0016903">
    <property type="term" value="F:oxidoreductase activity, acting on the aldehyde or oxo group of donors"/>
    <property type="evidence" value="ECO:0007669"/>
    <property type="project" value="InterPro"/>
</dbReference>
<organism evidence="5 6">
    <name type="scientific">Terrybacteria sp. (strain RIFCSPHIGHO2_01_FULL_58_15)</name>
    <dbReference type="NCBI Taxonomy" id="1802363"/>
    <lineage>
        <taxon>Bacteria</taxon>
        <taxon>Candidatus Terryibacteriota</taxon>
    </lineage>
</organism>
<dbReference type="SUPFAM" id="SSF52922">
    <property type="entry name" value="TK C-terminal domain-like"/>
    <property type="match status" value="1"/>
</dbReference>
<dbReference type="Gene3D" id="3.40.50.970">
    <property type="match status" value="1"/>
</dbReference>
<comment type="caution">
    <text evidence="5">The sequence shown here is derived from an EMBL/GenBank/DDBJ whole genome shotgun (WGS) entry which is preliminary data.</text>
</comment>
<dbReference type="CDD" id="cd07034">
    <property type="entry name" value="TPP_PYR_PFOR_IOR-alpha_like"/>
    <property type="match status" value="1"/>
</dbReference>
<dbReference type="EMBL" id="MHST01000002">
    <property type="protein sequence ID" value="OHA49987.1"/>
    <property type="molecule type" value="Genomic_DNA"/>
</dbReference>
<dbReference type="PANTHER" id="PTHR32154">
    <property type="entry name" value="PYRUVATE-FLAVODOXIN OXIDOREDUCTASE-RELATED"/>
    <property type="match status" value="1"/>
</dbReference>
<dbReference type="InterPro" id="IPR022367">
    <property type="entry name" value="2-oxoacid/accept_OxRdtase_asu"/>
</dbReference>